<reference evidence="1" key="1">
    <citation type="submission" date="2022-10" db="EMBL/GenBank/DDBJ databases">
        <title>Genome Sequence of Xylaria curta.</title>
        <authorList>
            <person name="Buettner E."/>
        </authorList>
    </citation>
    <scope>NUCLEOTIDE SEQUENCE</scope>
    <source>
        <strain evidence="1">Babe10</strain>
    </source>
</reference>
<dbReference type="EMBL" id="JAPDGR010005624">
    <property type="protein sequence ID" value="KAJ2965400.1"/>
    <property type="molecule type" value="Genomic_DNA"/>
</dbReference>
<dbReference type="Proteomes" id="UP001143856">
    <property type="component" value="Unassembled WGS sequence"/>
</dbReference>
<name>A0ACC1MEP4_9PEZI</name>
<gene>
    <name evidence="1" type="ORF">NUW58_g10891</name>
</gene>
<evidence type="ECO:0000313" key="2">
    <source>
        <dbReference type="Proteomes" id="UP001143856"/>
    </source>
</evidence>
<proteinExistence type="predicted"/>
<sequence>MGMGDGVPALTGAQQQRPGGLLPATDMAVHGSSTRSRPVSVASSIGGDSPATPPFHEQEYEQRRVQNGEGPHSPVLFPLDSDLDYVDEYLRFRSDDTASATGVSMPKLDRTMTDIYNDELYSPNFTITSASPSPQTHLAMSPNNDLFSQRIHAANSRHLYATQSPVSTDSRGRSPFRQGSPYASAVNEFPKLTPNQARLESAQQQRERRKAEEDARQLQQQMARHSRQQQHQQQNTPTTISPKDAVLEFNEGDVDSNFPLFPPQETSTYGLGQDDGSASMNTAASQQSASPFQSVSTTPANSAFTFSMAPNVQIPQQYPSSSVNSN</sequence>
<accession>A0ACC1MEP4</accession>
<protein>
    <submittedName>
        <fullName evidence="1">Uncharacterized protein</fullName>
    </submittedName>
</protein>
<evidence type="ECO:0000313" key="1">
    <source>
        <dbReference type="EMBL" id="KAJ2965400.1"/>
    </source>
</evidence>
<keyword evidence="2" id="KW-1185">Reference proteome</keyword>
<organism evidence="1 2">
    <name type="scientific">Xylaria curta</name>
    <dbReference type="NCBI Taxonomy" id="42375"/>
    <lineage>
        <taxon>Eukaryota</taxon>
        <taxon>Fungi</taxon>
        <taxon>Dikarya</taxon>
        <taxon>Ascomycota</taxon>
        <taxon>Pezizomycotina</taxon>
        <taxon>Sordariomycetes</taxon>
        <taxon>Xylariomycetidae</taxon>
        <taxon>Xylariales</taxon>
        <taxon>Xylariaceae</taxon>
        <taxon>Xylaria</taxon>
    </lineage>
</organism>
<comment type="caution">
    <text evidence="1">The sequence shown here is derived from an EMBL/GenBank/DDBJ whole genome shotgun (WGS) entry which is preliminary data.</text>
</comment>